<dbReference type="RefSeq" id="XP_035681053.1">
    <property type="nucleotide sequence ID" value="XM_035825160.1"/>
</dbReference>
<dbReference type="InterPro" id="IPR013087">
    <property type="entry name" value="Znf_C2H2_type"/>
</dbReference>
<keyword evidence="9" id="KW-0805">Transcription regulation</keyword>
<dbReference type="SUPFAM" id="SSF57667">
    <property type="entry name" value="beta-beta-alpha zinc fingers"/>
    <property type="match status" value="2"/>
</dbReference>
<keyword evidence="5" id="KW-0479">Metal-binding</keyword>
<evidence type="ECO:0000259" key="15">
    <source>
        <dbReference type="PROSITE" id="PS50157"/>
    </source>
</evidence>
<dbReference type="GO" id="GO:0008270">
    <property type="term" value="F:zinc ion binding"/>
    <property type="evidence" value="ECO:0007669"/>
    <property type="project" value="UniProtKB-KW"/>
</dbReference>
<evidence type="ECO:0000256" key="6">
    <source>
        <dbReference type="ARBA" id="ARBA00022737"/>
    </source>
</evidence>
<accession>A0A9J7LG68</accession>
<feature type="region of interest" description="Disordered" evidence="14">
    <location>
        <begin position="139"/>
        <end position="159"/>
    </location>
</feature>
<dbReference type="FunFam" id="3.30.160.60:FF:000310">
    <property type="entry name" value="GLIS family zinc finger 2"/>
    <property type="match status" value="1"/>
</dbReference>
<dbReference type="Pfam" id="PF23561">
    <property type="entry name" value="zf-C2H2_15"/>
    <property type="match status" value="1"/>
</dbReference>
<keyword evidence="4" id="KW-0678">Repressor</keyword>
<dbReference type="SMART" id="SM00355">
    <property type="entry name" value="ZnF_C2H2"/>
    <property type="match status" value="5"/>
</dbReference>
<feature type="compositionally biased region" description="Basic and acidic residues" evidence="14">
    <location>
        <begin position="582"/>
        <end position="598"/>
    </location>
</feature>
<reference evidence="17" key="2">
    <citation type="submission" date="2025-08" db="UniProtKB">
        <authorList>
            <consortium name="RefSeq"/>
        </authorList>
    </citation>
    <scope>IDENTIFICATION</scope>
    <source>
        <strain evidence="17">S238N-H82</strain>
        <tissue evidence="17">Testes</tissue>
    </source>
</reference>
<proteinExistence type="inferred from homology"/>
<feature type="region of interest" description="Disordered" evidence="14">
    <location>
        <begin position="1"/>
        <end position="62"/>
    </location>
</feature>
<organism evidence="16 17">
    <name type="scientific">Branchiostoma floridae</name>
    <name type="common">Florida lancelet</name>
    <name type="synonym">Amphioxus</name>
    <dbReference type="NCBI Taxonomy" id="7739"/>
    <lineage>
        <taxon>Eukaryota</taxon>
        <taxon>Metazoa</taxon>
        <taxon>Chordata</taxon>
        <taxon>Cephalochordata</taxon>
        <taxon>Leptocardii</taxon>
        <taxon>Amphioxiformes</taxon>
        <taxon>Branchiostomatidae</taxon>
        <taxon>Branchiostoma</taxon>
    </lineage>
</organism>
<dbReference type="Proteomes" id="UP000001554">
    <property type="component" value="Chromosome 7"/>
</dbReference>
<feature type="compositionally biased region" description="Polar residues" evidence="14">
    <location>
        <begin position="563"/>
        <end position="581"/>
    </location>
</feature>
<dbReference type="PROSITE" id="PS50157">
    <property type="entry name" value="ZINC_FINGER_C2H2_2"/>
    <property type="match status" value="5"/>
</dbReference>
<evidence type="ECO:0000256" key="9">
    <source>
        <dbReference type="ARBA" id="ARBA00023015"/>
    </source>
</evidence>
<evidence type="ECO:0000256" key="11">
    <source>
        <dbReference type="ARBA" id="ARBA00023163"/>
    </source>
</evidence>
<dbReference type="Gene3D" id="3.30.160.60">
    <property type="entry name" value="Classic Zinc Finger"/>
    <property type="match status" value="5"/>
</dbReference>
<evidence type="ECO:0000256" key="5">
    <source>
        <dbReference type="ARBA" id="ARBA00022723"/>
    </source>
</evidence>
<reference evidence="16" key="1">
    <citation type="journal article" date="2020" name="Nat. Ecol. Evol.">
        <title>Deeply conserved synteny resolves early events in vertebrate evolution.</title>
        <authorList>
            <person name="Simakov O."/>
            <person name="Marletaz F."/>
            <person name="Yue J.X."/>
            <person name="O'Connell B."/>
            <person name="Jenkins J."/>
            <person name="Brandt A."/>
            <person name="Calef R."/>
            <person name="Tung C.H."/>
            <person name="Huang T.K."/>
            <person name="Schmutz J."/>
            <person name="Satoh N."/>
            <person name="Yu J.K."/>
            <person name="Putnam N.H."/>
            <person name="Green R.E."/>
            <person name="Rokhsar D.S."/>
        </authorList>
    </citation>
    <scope>NUCLEOTIDE SEQUENCE [LARGE SCALE GENOMIC DNA]</scope>
    <source>
        <strain evidence="16">S238N-H82</strain>
    </source>
</reference>
<evidence type="ECO:0000256" key="4">
    <source>
        <dbReference type="ARBA" id="ARBA00022491"/>
    </source>
</evidence>
<evidence type="ECO:0000256" key="14">
    <source>
        <dbReference type="SAM" id="MobiDB-lite"/>
    </source>
</evidence>
<dbReference type="AlphaFoldDB" id="A0A9J7LG68"/>
<keyword evidence="11" id="KW-0804">Transcription</keyword>
<dbReference type="KEGG" id="bfo:118418985"/>
<evidence type="ECO:0000256" key="7">
    <source>
        <dbReference type="ARBA" id="ARBA00022771"/>
    </source>
</evidence>
<keyword evidence="3" id="KW-0217">Developmental protein</keyword>
<feature type="domain" description="C2H2-type" evidence="15">
    <location>
        <begin position="292"/>
        <end position="319"/>
    </location>
</feature>
<feature type="domain" description="C2H2-type" evidence="15">
    <location>
        <begin position="259"/>
        <end position="291"/>
    </location>
</feature>
<dbReference type="GeneID" id="118418985"/>
<evidence type="ECO:0000256" key="1">
    <source>
        <dbReference type="ARBA" id="ARBA00004123"/>
    </source>
</evidence>
<dbReference type="FunFam" id="3.30.160.60:FF:000357">
    <property type="entry name" value="GLIS family zinc finger 2"/>
    <property type="match status" value="1"/>
</dbReference>
<keyword evidence="12" id="KW-0539">Nucleus</keyword>
<feature type="compositionally biased region" description="Basic and acidic residues" evidence="14">
    <location>
        <begin position="1"/>
        <end position="12"/>
    </location>
</feature>
<protein>
    <submittedName>
        <fullName evidence="17">Zinc finger protein GLIS2-like isoform X1</fullName>
    </submittedName>
</protein>
<evidence type="ECO:0000256" key="12">
    <source>
        <dbReference type="ARBA" id="ARBA00023242"/>
    </source>
</evidence>
<dbReference type="PANTHER" id="PTHR45718:SF8">
    <property type="entry name" value="GLIS FAMILY ZINC FINGER 2"/>
    <property type="match status" value="1"/>
</dbReference>
<feature type="compositionally biased region" description="Basic and acidic residues" evidence="14">
    <location>
        <begin position="398"/>
        <end position="410"/>
    </location>
</feature>
<dbReference type="InterPro" id="IPR043359">
    <property type="entry name" value="GLI-like"/>
</dbReference>
<dbReference type="Pfam" id="PF00096">
    <property type="entry name" value="zf-C2H2"/>
    <property type="match status" value="3"/>
</dbReference>
<dbReference type="PANTHER" id="PTHR45718">
    <property type="entry name" value="TRANSCRIPTIONAL ACTIVATOR CUBITUS INTERRUPTUS"/>
    <property type="match status" value="1"/>
</dbReference>
<dbReference type="GO" id="GO:0000978">
    <property type="term" value="F:RNA polymerase II cis-regulatory region sequence-specific DNA binding"/>
    <property type="evidence" value="ECO:0000318"/>
    <property type="project" value="GO_Central"/>
</dbReference>
<dbReference type="OrthoDB" id="3214149at2759"/>
<dbReference type="FunFam" id="3.30.160.60:FF:000359">
    <property type="entry name" value="GLIS family zinc finger 2"/>
    <property type="match status" value="1"/>
</dbReference>
<feature type="domain" description="C2H2-type" evidence="15">
    <location>
        <begin position="350"/>
        <end position="374"/>
    </location>
</feature>
<feature type="compositionally biased region" description="Polar residues" evidence="14">
    <location>
        <begin position="43"/>
        <end position="60"/>
    </location>
</feature>
<dbReference type="InterPro" id="IPR056436">
    <property type="entry name" value="Znf-C2H2_ZIC1-5/GLI1-3-like"/>
</dbReference>
<keyword evidence="7 13" id="KW-0863">Zinc-finger</keyword>
<keyword evidence="10" id="KW-0238">DNA-binding</keyword>
<keyword evidence="8" id="KW-0862">Zinc</keyword>
<evidence type="ECO:0000313" key="16">
    <source>
        <dbReference type="Proteomes" id="UP000001554"/>
    </source>
</evidence>
<evidence type="ECO:0000256" key="8">
    <source>
        <dbReference type="ARBA" id="ARBA00022833"/>
    </source>
</evidence>
<feature type="domain" description="C2H2-type" evidence="15">
    <location>
        <begin position="320"/>
        <end position="349"/>
    </location>
</feature>
<keyword evidence="16" id="KW-1185">Reference proteome</keyword>
<sequence>MLGEWWDNHTQMDSDEPLDMTCDSTQRHSDGGITMDTEDRVPSPSQSDQEGDDSSNNGLSSEEAGGHISIIQRSPVLAGTGVLVESELHDPVTSVSLGLLSEDNPITSTVTLNIASSSLIDSPVVSAVLEPTGLLAGNLPGHLSVDGGDSRQSDSDSMGMTPDDAVINFSTSHDDSVHATIKQAVSHVSQTIPAYLLTGDTMVDVTSPGGALLSNTLQDEFECKWQKVKSTCGKKFKRLDDLVNHVNDLHIRPEKEVEYCCRWEGCARRGKGFNARYKMLIHVRTHTNEKPHRCPRCNKCFSRLENLKIHNRSHTGEKPYVCPVEGCNKRYSNSSDRFKHTRTHYVEKPYYCKMAGCNKRYTDPSSLRKHIKSHGHYVNQDQQEAWLRKQQELQQARQEQKRQELEKKLAAEQSGDTSDGDGDSSPNDGSSQADLTIPGAQEFVIASSTGPDQQATLVTVVSPTVICPSPLDLSSISHLPNHGHTYIATPTYIGVVASPTTPIGLSPILSKSNPFLSSTVTSGVLAHLSATTDSVVTTSNSLPPLESPTKGVSSEGHELDQSLIASSNELDSEVQDLSTDGTSRHADEHLMGPKEVES</sequence>
<feature type="region of interest" description="Disordered" evidence="14">
    <location>
        <begin position="536"/>
        <end position="598"/>
    </location>
</feature>
<feature type="region of interest" description="Disordered" evidence="14">
    <location>
        <begin position="389"/>
        <end position="434"/>
    </location>
</feature>
<gene>
    <name evidence="17" type="primary">LOC118418985</name>
</gene>
<keyword evidence="6" id="KW-0677">Repeat</keyword>
<dbReference type="PROSITE" id="PS00028">
    <property type="entry name" value="ZINC_FINGER_C2H2_1"/>
    <property type="match status" value="2"/>
</dbReference>
<evidence type="ECO:0000256" key="13">
    <source>
        <dbReference type="PROSITE-ProRule" id="PRU00042"/>
    </source>
</evidence>
<evidence type="ECO:0000256" key="3">
    <source>
        <dbReference type="ARBA" id="ARBA00022473"/>
    </source>
</evidence>
<dbReference type="GO" id="GO:0006357">
    <property type="term" value="P:regulation of transcription by RNA polymerase II"/>
    <property type="evidence" value="ECO:0000318"/>
    <property type="project" value="GO_Central"/>
</dbReference>
<comment type="similarity">
    <text evidence="2">Belongs to the GLI C2H2-type zinc-finger protein family.</text>
</comment>
<feature type="domain" description="C2H2-type" evidence="15">
    <location>
        <begin position="221"/>
        <end position="255"/>
    </location>
</feature>
<evidence type="ECO:0000256" key="2">
    <source>
        <dbReference type="ARBA" id="ARBA00010831"/>
    </source>
</evidence>
<dbReference type="FunFam" id="3.30.160.60:FF:000019">
    <property type="entry name" value="GLI family zinc finger 3"/>
    <property type="match status" value="1"/>
</dbReference>
<dbReference type="InterPro" id="IPR036236">
    <property type="entry name" value="Znf_C2H2_sf"/>
</dbReference>
<name>A0A9J7LG68_BRAFL</name>
<evidence type="ECO:0000256" key="10">
    <source>
        <dbReference type="ARBA" id="ARBA00023125"/>
    </source>
</evidence>
<dbReference type="GO" id="GO:0000981">
    <property type="term" value="F:DNA-binding transcription factor activity, RNA polymerase II-specific"/>
    <property type="evidence" value="ECO:0000318"/>
    <property type="project" value="GO_Central"/>
</dbReference>
<dbReference type="GO" id="GO:0005634">
    <property type="term" value="C:nucleus"/>
    <property type="evidence" value="ECO:0000318"/>
    <property type="project" value="GO_Central"/>
</dbReference>
<evidence type="ECO:0000313" key="17">
    <source>
        <dbReference type="RefSeq" id="XP_035681053.1"/>
    </source>
</evidence>
<comment type="subcellular location">
    <subcellularLocation>
        <location evidence="1">Nucleus</location>
    </subcellularLocation>
</comment>